<evidence type="ECO:0000313" key="23">
    <source>
        <dbReference type="Ensembl" id="ENSBGRP00000029200.1"/>
    </source>
</evidence>
<evidence type="ECO:0000256" key="5">
    <source>
        <dbReference type="ARBA" id="ARBA00022553"/>
    </source>
</evidence>
<dbReference type="InterPro" id="IPR027417">
    <property type="entry name" value="P-loop_NTPase"/>
</dbReference>
<dbReference type="PANTHER" id="PTHR23077:SF12">
    <property type="entry name" value="PEROXISOMAL ATPASE PEX1"/>
    <property type="match status" value="1"/>
</dbReference>
<reference evidence="23" key="3">
    <citation type="submission" date="2025-09" db="UniProtKB">
        <authorList>
            <consortium name="Ensembl"/>
        </authorList>
    </citation>
    <scope>IDENTIFICATION</scope>
</reference>
<feature type="region of interest" description="Disordered" evidence="21">
    <location>
        <begin position="1082"/>
        <end position="1115"/>
    </location>
</feature>
<dbReference type="InterPro" id="IPR029067">
    <property type="entry name" value="CDC48_domain_2-like_sf"/>
</dbReference>
<keyword evidence="12" id="KW-0472">Membrane</keyword>
<dbReference type="GeneTree" id="ENSGT00550000075032"/>
<dbReference type="Gene3D" id="3.40.50.300">
    <property type="entry name" value="P-loop containing nucleotide triphosphate hydrolases"/>
    <property type="match status" value="2"/>
</dbReference>
<dbReference type="AlphaFoldDB" id="A0A8B9XZ82"/>
<dbReference type="Gene3D" id="3.10.330.10">
    <property type="match status" value="1"/>
</dbReference>
<evidence type="ECO:0000256" key="14">
    <source>
        <dbReference type="ARBA" id="ARBA00032509"/>
    </source>
</evidence>
<dbReference type="GO" id="GO:0005524">
    <property type="term" value="F:ATP binding"/>
    <property type="evidence" value="ECO:0007669"/>
    <property type="project" value="UniProtKB-KW"/>
</dbReference>
<comment type="subcellular location">
    <subcellularLocation>
        <location evidence="1">Cytoplasm</location>
        <location evidence="1">Cytosol</location>
    </subcellularLocation>
    <subcellularLocation>
        <location evidence="16">Peroxisome membrane</location>
    </subcellularLocation>
</comment>
<feature type="domain" description="AAA+ ATPase" evidence="22">
    <location>
        <begin position="589"/>
        <end position="776"/>
    </location>
</feature>
<reference evidence="23" key="2">
    <citation type="submission" date="2025-08" db="UniProtKB">
        <authorList>
            <consortium name="Ensembl"/>
        </authorList>
    </citation>
    <scope>IDENTIFICATION</scope>
</reference>
<dbReference type="SUPFAM" id="SSF54585">
    <property type="entry name" value="Cdc48 domain 2-like"/>
    <property type="match status" value="1"/>
</dbReference>
<sequence>MWGSGRLAGSGGGAAVTVAFTNARDCFLHLPRRLVAQLHLLQNQAIEVAWGHQPAFLSWVEGRHFSDEGENVAEINRQVGQKLGLSNGAQVFLKPCSHVVSCQQVEVEPLSADDWEILELHAAFLEQHLLDQIRIVFPKAIFPVWVDQQTYIFIQIAALIPDAPYGRLETDSRLLIQPKTRQAKESTFSEAEGIPGKFHHYGRDQKGLTKELQTKQLQSNTVGVTGSKERESEGRIDSSFIPSLWTMIGSIFSSGSEKKRDTSWGLTEVNAFKNMQSAVVPLDNIFRVCKSQPPSMCKASATSVFHKHYAIHVFPWDQEYFDVEPSFTVTYGKLVKLLSPKQQQSRTKQNVLSPEKEKQMSEPLDQKQVSPDHSHKAGKACVLKVVWNGLEELKNAIKYTKNLDVLHLGKVWIPHDLRKRLNIEMHAVVRITPVEITPNIPRSLKLQPTENLSEDVSEEDIKTVFYSWLQQAATTAVPLIVSEEEYIKLEMKDGVKEFSLNIVHWEKEKEKNIFLLSTNLLQKMTIQVLLDPMVKEENSEEIDFILPFLKLNCLGGVNSLGVSSMEHITHSLLGRPLSRQLVSLVAGLRNGALLLTGGKGSGKSTLAKAICKEAFDILDAHVEIIDCKALRALNDLVKEFISMGSLVALIATSQSQHSLHPLLVSAQGIHIFQCVQHIQPPDQDQRCEILHAIIKSKLDCDMKRFTGLDLQRIAKETEGFVARDFTMLVDRAIHSHLSHQNVYTREELVLTTLDFQKALRGFTPVSLRNVNLHKPRDLGWDRIGGLHDVRQILVDTIQLPAKYPELFANLPIRQRTGVLLYGPPGTGKTLLAGVIARESGMNFISVKGPELLSKYIGASEQAVRDVFVRAQAAKPCILFFDEFESIAPRRGHDNTGVTDRVVNQLLTQLDGVEGLQGVYVLAATSRPDLIDPALLRPGRLDKCVYCPPPDQASRLEILNVLSESLPLADDVDLQHVASLTDSFTGADLKALLYGAQLEALHGRLLTGGLQDGGSSSDSDLSLSSMVFLNHSSGSDDSAGDGECGLEQSLVSLEMSEVLQDESKFNMYRLYFGSSYESELGNGTSSDLSSQCLSAPSSMTQEFPGAPGKDQSLRPPLFRTASQEGYQELTQEQRDQLRADISIIKGRYRNQTGEDDALNPPGPSRTSLAISQSHLMTALSHTRPSISEDDWKTFAELYESFQNPKKRKNQSGTVFRPGQKVTLA</sequence>
<dbReference type="Pfam" id="PF00004">
    <property type="entry name" value="AAA"/>
    <property type="match status" value="1"/>
</dbReference>
<comment type="subunit">
    <text evidence="19">Homooligomer; homooligomerizes in the cytosol, interaction with PEX6 promotes dissociation of the homooligomer. Interacts with PEX6; forming the PEX1-PEX6 AAA ATPase complex, which is composed of a heterohexamer formed by a trimer of PEX1-PEX6 dimers. Interacts indirectly with PEX26, via its interaction with PEX6.</text>
</comment>
<dbReference type="GO" id="GO:0005829">
    <property type="term" value="C:cytosol"/>
    <property type="evidence" value="ECO:0007669"/>
    <property type="project" value="UniProtKB-SubCell"/>
</dbReference>
<comment type="function">
    <text evidence="18">Component of the PEX1-PEX6 AAA ATPase complex, a protein dislocase complex that mediates the ATP-dependent extraction of the PEX5 receptor from peroxisomal membranes, an essential step for PEX5 recycling. Specifically recognizes PEX5 monoubiquitinated at 'Cys-11', and pulls it out of the peroxisome lumen through the PEX2-PEX10-PEX12 retrotranslocation channel. Extraction by the PEX1-PEX6 AAA ATPase complex is accompanied by unfolding of the TPR repeats and release of bound cargo from PEX5.</text>
</comment>
<dbReference type="CDD" id="cd19526">
    <property type="entry name" value="RecA-like_PEX1_r2"/>
    <property type="match status" value="1"/>
</dbReference>
<gene>
    <name evidence="23" type="primary">PEX1</name>
</gene>
<evidence type="ECO:0000256" key="13">
    <source>
        <dbReference type="ARBA" id="ARBA00023140"/>
    </source>
</evidence>
<dbReference type="SUPFAM" id="SSF52540">
    <property type="entry name" value="P-loop containing nucleoside triphosphate hydrolases"/>
    <property type="match status" value="2"/>
</dbReference>
<dbReference type="Proteomes" id="UP000694520">
    <property type="component" value="Chromosome 4"/>
</dbReference>
<dbReference type="InterPro" id="IPR009010">
    <property type="entry name" value="Asp_de-COase-like_dom_sf"/>
</dbReference>
<dbReference type="FunFam" id="3.10.330.10:FF:000004">
    <property type="entry name" value="Peroxisome biogenesis factor 1"/>
    <property type="match status" value="1"/>
</dbReference>
<dbReference type="GO" id="GO:0016887">
    <property type="term" value="F:ATP hydrolysis activity"/>
    <property type="evidence" value="ECO:0007669"/>
    <property type="project" value="InterPro"/>
</dbReference>
<dbReference type="FunFam" id="1.10.8.60:FF:000067">
    <property type="entry name" value="Peroxisomal biogenesis factor 1"/>
    <property type="match status" value="1"/>
</dbReference>
<name>A0A8B9XZ82_BOSMU</name>
<dbReference type="SMART" id="SM00382">
    <property type="entry name" value="AAA"/>
    <property type="match status" value="2"/>
</dbReference>
<dbReference type="InterPro" id="IPR003959">
    <property type="entry name" value="ATPase_AAA_core"/>
</dbReference>
<keyword evidence="24" id="KW-1185">Reference proteome</keyword>
<keyword evidence="3" id="KW-0813">Transport</keyword>
<dbReference type="SUPFAM" id="SSF50692">
    <property type="entry name" value="ADC-like"/>
    <property type="match status" value="1"/>
</dbReference>
<evidence type="ECO:0000256" key="2">
    <source>
        <dbReference type="ARBA" id="ARBA00006914"/>
    </source>
</evidence>
<feature type="domain" description="AAA+ ATPase" evidence="22">
    <location>
        <begin position="814"/>
        <end position="950"/>
    </location>
</feature>
<dbReference type="InterPro" id="IPR003960">
    <property type="entry name" value="ATPase_AAA_CS"/>
</dbReference>
<evidence type="ECO:0000256" key="10">
    <source>
        <dbReference type="ARBA" id="ARBA00022840"/>
    </source>
</evidence>
<dbReference type="GO" id="GO:0016558">
    <property type="term" value="P:protein import into peroxisome matrix"/>
    <property type="evidence" value="ECO:0007669"/>
    <property type="project" value="TreeGrafter"/>
</dbReference>
<feature type="compositionally biased region" description="Polar residues" evidence="21">
    <location>
        <begin position="1082"/>
        <end position="1100"/>
    </location>
</feature>
<keyword evidence="4" id="KW-0963">Cytoplasm</keyword>
<dbReference type="InterPro" id="IPR003593">
    <property type="entry name" value="AAA+_ATPase"/>
</dbReference>
<proteinExistence type="inferred from homology"/>
<evidence type="ECO:0000256" key="18">
    <source>
        <dbReference type="ARBA" id="ARBA00057209"/>
    </source>
</evidence>
<evidence type="ECO:0000256" key="1">
    <source>
        <dbReference type="ARBA" id="ARBA00004514"/>
    </source>
</evidence>
<dbReference type="PANTHER" id="PTHR23077">
    <property type="entry name" value="AAA-FAMILY ATPASE"/>
    <property type="match status" value="1"/>
</dbReference>
<dbReference type="Pfam" id="PF09263">
    <property type="entry name" value="PEX-2N"/>
    <property type="match status" value="1"/>
</dbReference>
<keyword evidence="10" id="KW-0067">ATP-binding</keyword>
<dbReference type="Ensembl" id="ENSBGRT00000033810.1">
    <property type="protein sequence ID" value="ENSBGRP00000029200.1"/>
    <property type="gene ID" value="ENSBGRG00000017448.1"/>
</dbReference>
<evidence type="ECO:0000256" key="7">
    <source>
        <dbReference type="ARBA" id="ARBA00022737"/>
    </source>
</evidence>
<evidence type="ECO:0000259" key="22">
    <source>
        <dbReference type="SMART" id="SM00382"/>
    </source>
</evidence>
<dbReference type="InterPro" id="IPR015342">
    <property type="entry name" value="PEX1-N_C-lobe"/>
</dbReference>
<keyword evidence="13" id="KW-0576">Peroxisome</keyword>
<dbReference type="PROSITE" id="PS00674">
    <property type="entry name" value="AAA"/>
    <property type="match status" value="1"/>
</dbReference>
<evidence type="ECO:0000256" key="4">
    <source>
        <dbReference type="ARBA" id="ARBA00022490"/>
    </source>
</evidence>
<evidence type="ECO:0000256" key="20">
    <source>
        <dbReference type="ARBA" id="ARBA00078482"/>
    </source>
</evidence>
<evidence type="ECO:0000256" key="17">
    <source>
        <dbReference type="ARBA" id="ARBA00048778"/>
    </source>
</evidence>
<evidence type="ECO:0000256" key="3">
    <source>
        <dbReference type="ARBA" id="ARBA00022448"/>
    </source>
</evidence>
<dbReference type="Gene3D" id="1.10.8.60">
    <property type="match status" value="2"/>
</dbReference>
<organism evidence="23 24">
    <name type="scientific">Bos mutus grunniens</name>
    <name type="common">Wild yak</name>
    <name type="synonym">Bos grunniens</name>
    <dbReference type="NCBI Taxonomy" id="30521"/>
    <lineage>
        <taxon>Eukaryota</taxon>
        <taxon>Metazoa</taxon>
        <taxon>Chordata</taxon>
        <taxon>Craniata</taxon>
        <taxon>Vertebrata</taxon>
        <taxon>Euteleostomi</taxon>
        <taxon>Mammalia</taxon>
        <taxon>Eutheria</taxon>
        <taxon>Laurasiatheria</taxon>
        <taxon>Artiodactyla</taxon>
        <taxon>Ruminantia</taxon>
        <taxon>Pecora</taxon>
        <taxon>Bovidae</taxon>
        <taxon>Bovinae</taxon>
        <taxon>Bos</taxon>
    </lineage>
</organism>
<feature type="region of interest" description="Disordered" evidence="21">
    <location>
        <begin position="345"/>
        <end position="373"/>
    </location>
</feature>
<keyword evidence="7" id="KW-0677">Repeat</keyword>
<evidence type="ECO:0000256" key="19">
    <source>
        <dbReference type="ARBA" id="ARBA00065930"/>
    </source>
</evidence>
<dbReference type="FunFam" id="3.40.50.300:FF:001852">
    <property type="entry name" value="Peroxisomal biogenesis factor 1"/>
    <property type="match status" value="1"/>
</dbReference>
<keyword evidence="5" id="KW-0597">Phosphoprotein</keyword>
<dbReference type="FunFam" id="2.40.40.20:FF:000016">
    <property type="entry name" value="peroxisome biogenesis factor 1"/>
    <property type="match status" value="1"/>
</dbReference>
<dbReference type="GO" id="GO:0005778">
    <property type="term" value="C:peroxisomal membrane"/>
    <property type="evidence" value="ECO:0007669"/>
    <property type="project" value="UniProtKB-SubCell"/>
</dbReference>
<evidence type="ECO:0000256" key="6">
    <source>
        <dbReference type="ARBA" id="ARBA00022593"/>
    </source>
</evidence>
<evidence type="ECO:0000256" key="16">
    <source>
        <dbReference type="ARBA" id="ARBA00046271"/>
    </source>
</evidence>
<dbReference type="InterPro" id="IPR015343">
    <property type="entry name" value="PEX1-N-lobe"/>
</dbReference>
<protein>
    <recommendedName>
        <fullName evidence="15">Peroxisomal ATPase PEX1</fullName>
    </recommendedName>
    <alternativeName>
        <fullName evidence="14">Peroxin-1</fullName>
    </alternativeName>
    <alternativeName>
        <fullName evidence="20">Peroxisome biogenesis factor 1</fullName>
    </alternativeName>
</protein>
<keyword evidence="8" id="KW-0547">Nucleotide-binding</keyword>
<dbReference type="Pfam" id="PF17862">
    <property type="entry name" value="AAA_lid_3"/>
    <property type="match status" value="1"/>
</dbReference>
<evidence type="ECO:0000256" key="9">
    <source>
        <dbReference type="ARBA" id="ARBA00022801"/>
    </source>
</evidence>
<dbReference type="Pfam" id="PF09262">
    <property type="entry name" value="PEX-1N"/>
    <property type="match status" value="1"/>
</dbReference>
<dbReference type="InterPro" id="IPR041569">
    <property type="entry name" value="AAA_lid_3"/>
</dbReference>
<feature type="region of interest" description="Disordered" evidence="21">
    <location>
        <begin position="1201"/>
        <end position="1223"/>
    </location>
</feature>
<keyword evidence="6" id="KW-0962">Peroxisome biogenesis</keyword>
<keyword evidence="9" id="KW-0378">Hydrolase</keyword>
<comment type="similarity">
    <text evidence="2">Belongs to the AAA ATPase family.</text>
</comment>
<evidence type="ECO:0000256" key="15">
    <source>
        <dbReference type="ARBA" id="ARBA00034532"/>
    </source>
</evidence>
<reference evidence="23" key="1">
    <citation type="submission" date="2019-05" db="EMBL/GenBank/DDBJ databases">
        <authorList>
            <person name="Zhang S."/>
            <person name="Liu J."/>
        </authorList>
    </citation>
    <scope>NUCLEOTIDE SEQUENCE [LARGE SCALE GENOMIC DNA]</scope>
</reference>
<dbReference type="InterPro" id="IPR050168">
    <property type="entry name" value="AAA_ATPase_domain"/>
</dbReference>
<evidence type="ECO:0000256" key="11">
    <source>
        <dbReference type="ARBA" id="ARBA00022927"/>
    </source>
</evidence>
<accession>A0A8B9XZ82</accession>
<dbReference type="FunFam" id="1.10.8.60:FF:000089">
    <property type="entry name" value="Peroxisomal biogenesis factor 1"/>
    <property type="match status" value="1"/>
</dbReference>
<evidence type="ECO:0000256" key="8">
    <source>
        <dbReference type="ARBA" id="ARBA00022741"/>
    </source>
</evidence>
<comment type="catalytic activity">
    <reaction evidence="17">
        <text>ATP + H2O = ADP + phosphate + H(+)</text>
        <dbReference type="Rhea" id="RHEA:13065"/>
        <dbReference type="ChEBI" id="CHEBI:15377"/>
        <dbReference type="ChEBI" id="CHEBI:15378"/>
        <dbReference type="ChEBI" id="CHEBI:30616"/>
        <dbReference type="ChEBI" id="CHEBI:43474"/>
        <dbReference type="ChEBI" id="CHEBI:456216"/>
    </reaction>
    <physiologicalReaction direction="left-to-right" evidence="17">
        <dbReference type="Rhea" id="RHEA:13066"/>
    </physiologicalReaction>
</comment>
<evidence type="ECO:0000256" key="21">
    <source>
        <dbReference type="SAM" id="MobiDB-lite"/>
    </source>
</evidence>
<keyword evidence="11" id="KW-0653">Protein transport</keyword>
<evidence type="ECO:0000256" key="12">
    <source>
        <dbReference type="ARBA" id="ARBA00023136"/>
    </source>
</evidence>
<evidence type="ECO:0000313" key="24">
    <source>
        <dbReference type="Proteomes" id="UP000694520"/>
    </source>
</evidence>
<dbReference type="Gene3D" id="2.40.40.20">
    <property type="match status" value="1"/>
</dbReference>